<dbReference type="RefSeq" id="WP_111356594.1">
    <property type="nucleotide sequence ID" value="NZ_NHSK01000227.1"/>
</dbReference>
<gene>
    <name evidence="10" type="ORF">CH338_07965</name>
</gene>
<protein>
    <submittedName>
        <fullName evidence="10">Cell division protein FtsK</fullName>
    </submittedName>
</protein>
<feature type="region of interest" description="Disordered" evidence="8">
    <location>
        <begin position="245"/>
        <end position="279"/>
    </location>
</feature>
<dbReference type="GO" id="GO:0003677">
    <property type="term" value="F:DNA binding"/>
    <property type="evidence" value="ECO:0007669"/>
    <property type="project" value="UniProtKB-KW"/>
</dbReference>
<evidence type="ECO:0000256" key="3">
    <source>
        <dbReference type="ARBA" id="ARBA00022840"/>
    </source>
</evidence>
<evidence type="ECO:0000256" key="6">
    <source>
        <dbReference type="PROSITE-ProRule" id="PRU00289"/>
    </source>
</evidence>
<dbReference type="PROSITE" id="PS50901">
    <property type="entry name" value="FTSK"/>
    <property type="match status" value="1"/>
</dbReference>
<feature type="coiled-coil region" evidence="7">
    <location>
        <begin position="464"/>
        <end position="491"/>
    </location>
</feature>
<dbReference type="Gene3D" id="3.40.50.300">
    <property type="entry name" value="P-loop containing nucleotide triphosphate hydrolases"/>
    <property type="match status" value="1"/>
</dbReference>
<dbReference type="Gene3D" id="3.90.320.10">
    <property type="match status" value="1"/>
</dbReference>
<dbReference type="GO" id="GO:0051301">
    <property type="term" value="P:cell division"/>
    <property type="evidence" value="ECO:0007669"/>
    <property type="project" value="UniProtKB-KW"/>
</dbReference>
<dbReference type="InterPro" id="IPR011604">
    <property type="entry name" value="PDDEXK-like_dom_sf"/>
</dbReference>
<evidence type="ECO:0000256" key="2">
    <source>
        <dbReference type="ARBA" id="ARBA00022741"/>
    </source>
</evidence>
<name>A0A327KWZ1_9BRAD</name>
<dbReference type="Gene3D" id="3.30.980.40">
    <property type="match status" value="1"/>
</dbReference>
<evidence type="ECO:0000256" key="4">
    <source>
        <dbReference type="ARBA" id="ARBA00023125"/>
    </source>
</evidence>
<sequence length="636" mass="68277">MAQHTLTASELTAAVLDEDWRARWRAGDKPSTRSFAPPGTPRAMSLRFHTEAEALVRWLTAPESIATAARADTAEALVDHLWATSLQALTDKLFAKGRGEEAQLFTARLRSFCARLIDLRQRAKNFETWQDVFVAAEQDLARVPVRVGDGTVEIRARVDAIRIHPGGHLEVVDYKLSQGDRQKHDLVQLSIYAHLLPLWRPGCSFVGTLEYYLPEFSELHVAPDDLAAIFSDMVAPVLAELFPAAQPQATKRTQPPRGNAPARDDAPADPVRTPAHKSDPSVALLGDKVITAFGAHNLGVEVTGVIQGPQLVRIKLTPRPGVKVASLANRAADLQVALALAEPPLIRAGKGFVMLDLPRPEPTPCLLKDALAGALATTLKSPVAVPIGIGVEGEPVIADFADPNTCHALVAGSTGSGKSEWLKAMVATLVLRNTPAAVRIALIDPKILTFAGVEASPYLWRPVATTLADAMAILRAAIAEMEERYQRLKRGGFANLAERIAAGETDIPFLVLVFDEFADLILAGRDEKKEFEALVARIAGMGRAAGIHLVLATQRPDKTIVTGLVKANLPLKVCLKVANAVNAQIVLDEPGAESLYGKGDLLCDFGKGLVRAQGLFIPQAAFLAAMAPPARRTGRG</sequence>
<keyword evidence="2 6" id="KW-0547">Nucleotide-binding</keyword>
<keyword evidence="4" id="KW-0238">DNA-binding</keyword>
<feature type="domain" description="FtsK" evidence="9">
    <location>
        <begin position="393"/>
        <end position="584"/>
    </location>
</feature>
<dbReference type="Pfam" id="PF12705">
    <property type="entry name" value="PDDEXK_1"/>
    <property type="match status" value="1"/>
</dbReference>
<evidence type="ECO:0000256" key="8">
    <source>
        <dbReference type="SAM" id="MobiDB-lite"/>
    </source>
</evidence>
<dbReference type="EMBL" id="NPEU01000058">
    <property type="protein sequence ID" value="RAI39888.1"/>
    <property type="molecule type" value="Genomic_DNA"/>
</dbReference>
<feature type="binding site" evidence="6">
    <location>
        <begin position="412"/>
        <end position="419"/>
    </location>
    <ligand>
        <name>ATP</name>
        <dbReference type="ChEBI" id="CHEBI:30616"/>
    </ligand>
</feature>
<comment type="caution">
    <text evidence="10">The sequence shown here is derived from an EMBL/GenBank/DDBJ whole genome shotgun (WGS) entry which is preliminary data.</text>
</comment>
<evidence type="ECO:0000313" key="11">
    <source>
        <dbReference type="Proteomes" id="UP000248863"/>
    </source>
</evidence>
<dbReference type="Proteomes" id="UP000248863">
    <property type="component" value="Unassembled WGS sequence"/>
</dbReference>
<accession>A0A327KWZ1</accession>
<evidence type="ECO:0000256" key="1">
    <source>
        <dbReference type="ARBA" id="ARBA00006474"/>
    </source>
</evidence>
<evidence type="ECO:0000259" key="9">
    <source>
        <dbReference type="PROSITE" id="PS50901"/>
    </source>
</evidence>
<dbReference type="OrthoDB" id="233350at2"/>
<dbReference type="GO" id="GO:0005524">
    <property type="term" value="F:ATP binding"/>
    <property type="evidence" value="ECO:0007669"/>
    <property type="project" value="UniProtKB-UniRule"/>
</dbReference>
<proteinExistence type="inferred from homology"/>
<comment type="subunit">
    <text evidence="5">Homohexamer. Forms a ring that surrounds DNA.</text>
</comment>
<dbReference type="InterPro" id="IPR027417">
    <property type="entry name" value="P-loop_NTPase"/>
</dbReference>
<keyword evidence="10" id="KW-0131">Cell cycle</keyword>
<evidence type="ECO:0000313" key="10">
    <source>
        <dbReference type="EMBL" id="RAI39888.1"/>
    </source>
</evidence>
<dbReference type="InterPro" id="IPR041027">
    <property type="entry name" value="FtsK_alpha"/>
</dbReference>
<dbReference type="CDD" id="cd01127">
    <property type="entry name" value="TrwB_TraG_TraD_VirD4"/>
    <property type="match status" value="1"/>
</dbReference>
<dbReference type="PANTHER" id="PTHR22683:SF1">
    <property type="entry name" value="TYPE VII SECRETION SYSTEM PROTEIN ESSC"/>
    <property type="match status" value="1"/>
</dbReference>
<dbReference type="InterPro" id="IPR050206">
    <property type="entry name" value="FtsK/SpoIIIE/SftA"/>
</dbReference>
<reference evidence="10 11" key="1">
    <citation type="submission" date="2017-07" db="EMBL/GenBank/DDBJ databases">
        <title>Draft Genome Sequences of Select Purple Nonsulfur Bacteria.</title>
        <authorList>
            <person name="Lasarre B."/>
            <person name="Mckinlay J.B."/>
        </authorList>
    </citation>
    <scope>NUCLEOTIDE SEQUENCE [LARGE SCALE GENOMIC DNA]</scope>
    <source>
        <strain evidence="10 11">DSM 11907</strain>
    </source>
</reference>
<dbReference type="PANTHER" id="PTHR22683">
    <property type="entry name" value="SPORULATION PROTEIN RELATED"/>
    <property type="match status" value="1"/>
</dbReference>
<dbReference type="InterPro" id="IPR002543">
    <property type="entry name" value="FtsK_dom"/>
</dbReference>
<keyword evidence="10" id="KW-0132">Cell division</keyword>
<evidence type="ECO:0000256" key="7">
    <source>
        <dbReference type="SAM" id="Coils"/>
    </source>
</evidence>
<dbReference type="AlphaFoldDB" id="A0A327KWZ1"/>
<organism evidence="10 11">
    <name type="scientific">Rhodoplanes elegans</name>
    <dbReference type="NCBI Taxonomy" id="29408"/>
    <lineage>
        <taxon>Bacteria</taxon>
        <taxon>Pseudomonadati</taxon>
        <taxon>Pseudomonadota</taxon>
        <taxon>Alphaproteobacteria</taxon>
        <taxon>Hyphomicrobiales</taxon>
        <taxon>Nitrobacteraceae</taxon>
        <taxon>Rhodoplanes</taxon>
    </lineage>
</organism>
<keyword evidence="11" id="KW-1185">Reference proteome</keyword>
<dbReference type="Pfam" id="PF01580">
    <property type="entry name" value="FtsK_SpoIIIE"/>
    <property type="match status" value="1"/>
</dbReference>
<dbReference type="Pfam" id="PF17854">
    <property type="entry name" value="FtsK_alpha"/>
    <property type="match status" value="1"/>
</dbReference>
<dbReference type="SUPFAM" id="SSF52540">
    <property type="entry name" value="P-loop containing nucleoside triphosphate hydrolases"/>
    <property type="match status" value="1"/>
</dbReference>
<keyword evidence="7" id="KW-0175">Coiled coil</keyword>
<dbReference type="InterPro" id="IPR038726">
    <property type="entry name" value="PDDEXK_AddAB-type"/>
</dbReference>
<keyword evidence="3 6" id="KW-0067">ATP-binding</keyword>
<evidence type="ECO:0000256" key="5">
    <source>
        <dbReference type="ARBA" id="ARBA00025923"/>
    </source>
</evidence>
<comment type="similarity">
    <text evidence="1">Belongs to the FtsK/SpoIIIE/SftA family.</text>
</comment>